<dbReference type="PRINTS" id="PR00865">
    <property type="entry name" value="HPVCAPSIDL1"/>
</dbReference>
<keyword evidence="7" id="KW-1015">Disulfide bond</keyword>
<keyword evidence="3 7" id="KW-1161">Viral attachment to host cell</keyword>
<evidence type="ECO:0000256" key="2">
    <source>
        <dbReference type="ARBA" id="ARBA00022581"/>
    </source>
</evidence>
<dbReference type="GO" id="GO:0042025">
    <property type="term" value="C:host cell nucleus"/>
    <property type="evidence" value="ECO:0007669"/>
    <property type="project" value="UniProtKB-SubCell"/>
</dbReference>
<comment type="similarity">
    <text evidence="7 8">Belongs to the papillomaviridae L1 protein family.</text>
</comment>
<dbReference type="GO" id="GO:0019062">
    <property type="term" value="P:virion attachment to host cell"/>
    <property type="evidence" value="ECO:0007669"/>
    <property type="project" value="UniProtKB-UniRule"/>
</dbReference>
<evidence type="ECO:0000256" key="7">
    <source>
        <dbReference type="HAMAP-Rule" id="MF_04002"/>
    </source>
</evidence>
<dbReference type="GO" id="GO:0075509">
    <property type="term" value="P:endocytosis involved in viral entry into host cell"/>
    <property type="evidence" value="ECO:0007669"/>
    <property type="project" value="UniProtKB-KW"/>
</dbReference>
<dbReference type="HAMAP" id="MF_04002">
    <property type="entry name" value="PPV_L1"/>
    <property type="match status" value="1"/>
</dbReference>
<dbReference type="Pfam" id="PF00500">
    <property type="entry name" value="Late_protein_L1"/>
    <property type="match status" value="1"/>
</dbReference>
<accession>A0A385PJS0</accession>
<protein>
    <recommendedName>
        <fullName evidence="7 8">Major capsid protein L1</fullName>
    </recommendedName>
</protein>
<keyword evidence="8" id="KW-1145">T=7 icosahedral capsid protein</keyword>
<dbReference type="InterPro" id="IPR036973">
    <property type="entry name" value="Capsid_L1_sf_Papillomavir"/>
</dbReference>
<keyword evidence="5 7" id="KW-0426">Late protein</keyword>
<dbReference type="GO" id="GO:0039620">
    <property type="term" value="C:T=7 icosahedral viral capsid"/>
    <property type="evidence" value="ECO:0007669"/>
    <property type="project" value="UniProtKB-UniRule"/>
</dbReference>
<dbReference type="InterPro" id="IPR002210">
    <property type="entry name" value="Capsid_L1_Papillomavir"/>
</dbReference>
<dbReference type="SUPFAM" id="SSF88648">
    <property type="entry name" value="Group I dsDNA viruses"/>
    <property type="match status" value="1"/>
</dbReference>
<keyword evidence="4 7" id="KW-0946">Virion</keyword>
<evidence type="ECO:0000256" key="6">
    <source>
        <dbReference type="ARBA" id="ARBA00023296"/>
    </source>
</evidence>
<name>A0A385PJS0_9PAPI</name>
<evidence type="ECO:0000256" key="8">
    <source>
        <dbReference type="RuleBase" id="RU361248"/>
    </source>
</evidence>
<comment type="subunit">
    <text evidence="7">Self-assembles into homopentamers. The capsid has an icosahedral symmetry and consists of 72 capsomers, with each capsomer being a pentamer of L1. Interacts with the minor capsid protein L2; this interaction is necessary for viral genome encapsidation. Interacts with protein E2; this interaction enhances E2-dependent replication and transcription activation.</text>
</comment>
<evidence type="ECO:0000313" key="9">
    <source>
        <dbReference type="EMBL" id="AYA94277.1"/>
    </source>
</evidence>
<gene>
    <name evidence="7 8" type="primary">L1</name>
</gene>
<sequence length="523" mass="59431">MTICNFFQMAVWLPTTGKVFLPPSKPVARIYSTDEYVKEKPIYFHANTDRLLTVGHPYFPVKDANQTVLIPKVSSNQYRVFRLKLPDPNRFALIETDVYNPEVERLVWKLKGVEISRGGPIGIGTVGHPLFNKLNDTENPNKYFQGTKDSRQNVSVDPKQNQLFVLGCTPCIGEHWDKATPCAEPAPKTGDCPPLQVVNSYIEDGDMCDTGFGAMNFDALQEDRSDVPLDIVATKCKWPDFIKMTSDPYGDSCFFFGKREQMYLRHLFTRNGTVGDAIPQLHEQNQTLYVLGGEQDQDQKTASPSVYFGTPSGSLYSSDSQLFGRPYWIHRAQGMNNAVLWGNQVFITMVDNTHGTNFNISMYTEEGAKPQTYDSTKFKNYLRHAQEFEISIIVQLCSVPLDADVLAHIHVMNPAILEDWNLAFVPPPANSIEDAYRFIHSMATRCPDQAQPTEKVDPYEKYNFWTLDLSDRMSNELSQYSLGRRFTYQTTLLNGTASRKRKIVTATPTKTVTTSRTVKRRRR</sequence>
<evidence type="ECO:0000256" key="3">
    <source>
        <dbReference type="ARBA" id="ARBA00022804"/>
    </source>
</evidence>
<proteinExistence type="inferred from homology"/>
<dbReference type="InterPro" id="IPR011222">
    <property type="entry name" value="dsDNA_vir_gr_I_capsid"/>
</dbReference>
<comment type="subcellular location">
    <subcellularLocation>
        <location evidence="7">Virion</location>
    </subcellularLocation>
    <subcellularLocation>
        <location evidence="7">Host nucleus</location>
    </subcellularLocation>
</comment>
<feature type="disulfide bond" description="Interchain (with Cys-182)" evidence="7">
    <location>
        <position position="446"/>
    </location>
</feature>
<dbReference type="GO" id="GO:0005198">
    <property type="term" value="F:structural molecule activity"/>
    <property type="evidence" value="ECO:0007669"/>
    <property type="project" value="UniProtKB-UniRule"/>
</dbReference>
<keyword evidence="7" id="KW-1164">Virus endocytosis by host</keyword>
<dbReference type="EMBL" id="MH777303">
    <property type="protein sequence ID" value="AYA94277.1"/>
    <property type="molecule type" value="Genomic_DNA"/>
</dbReference>
<keyword evidence="7" id="KW-1162">Viral penetration into host cytoplasm</keyword>
<feature type="disulfide bond" description="Interchain (with Cys-446)" evidence="7">
    <location>
        <position position="182"/>
    </location>
</feature>
<keyword evidence="6 7" id="KW-1160">Virus entry into host cell</keyword>
<evidence type="ECO:0000256" key="4">
    <source>
        <dbReference type="ARBA" id="ARBA00022844"/>
    </source>
</evidence>
<keyword evidence="7" id="KW-1048">Host nucleus</keyword>
<keyword evidence="2 7" id="KW-0945">Host-virus interaction</keyword>
<dbReference type="Gene3D" id="2.60.175.20">
    <property type="entry name" value="Major capsid L1 (late) superfamily, Papillomavirus"/>
    <property type="match status" value="2"/>
</dbReference>
<organism evidence="9">
    <name type="scientific">Human papillomavirus</name>
    <dbReference type="NCBI Taxonomy" id="10566"/>
    <lineage>
        <taxon>Viruses</taxon>
        <taxon>Monodnaviria</taxon>
        <taxon>Shotokuvirae</taxon>
        <taxon>Cossaviricota</taxon>
        <taxon>Papovaviricetes</taxon>
        <taxon>Zurhausenvirales</taxon>
        <taxon>Papillomaviridae</taxon>
    </lineage>
</organism>
<evidence type="ECO:0000256" key="5">
    <source>
        <dbReference type="ARBA" id="ARBA00022921"/>
    </source>
</evidence>
<comment type="function">
    <text evidence="7 8">Forms an icosahedral capsid with a T=7 symmetry and a 50 nm diameter. The capsid is composed of 72 pentamers linked to each other by disulfide bonds and associated with L2 proteins. Binds to heparan sulfate proteoglycans on cell surface of basal layer keratinocytes to provide initial virion attachment. This binding mediates a conformational change in the virus capsid that facilitates efficient infection. The virion enters the host cell via endocytosis. During virus trafficking, L1 protein dissociates from the viral DNA and the genomic DNA is released to the host nucleus. The virion assembly takes place within the cell nucleus. Encapsulates the genomic DNA together with protein L2.</text>
</comment>
<reference evidence="9" key="1">
    <citation type="journal article" date="2018" name="Nat. Med.">
        <title>Expanded skin virome in DOCK8-deficient patients.</title>
        <authorList>
            <consortium name="NISC Comparative Sequencing Program"/>
            <person name="Tirosh O."/>
            <person name="Conlan S."/>
            <person name="Deming C."/>
            <person name="Lee-Lin S.Q."/>
            <person name="Huang X."/>
            <person name="Su H.C."/>
            <person name="Freeman A.F."/>
            <person name="Segre J.A."/>
            <person name="Kong H.H."/>
        </authorList>
    </citation>
    <scope>NUCLEOTIDE SEQUENCE</scope>
    <source>
        <strain evidence="9">HPV-mSK_161</strain>
    </source>
</reference>
<keyword evidence="1 7" id="KW-0167">Capsid protein</keyword>
<evidence type="ECO:0000256" key="1">
    <source>
        <dbReference type="ARBA" id="ARBA00022561"/>
    </source>
</evidence>